<name>A0A6M1TF06_9BACT</name>
<dbReference type="InterPro" id="IPR019903">
    <property type="entry name" value="RIC_family"/>
</dbReference>
<dbReference type="Proteomes" id="UP000479132">
    <property type="component" value="Unassembled WGS sequence"/>
</dbReference>
<dbReference type="PANTHER" id="PTHR36438">
    <property type="entry name" value="IRON-SULFUR CLUSTER REPAIR PROTEIN YTFE"/>
    <property type="match status" value="1"/>
</dbReference>
<proteinExistence type="predicted"/>
<evidence type="ECO:0000256" key="3">
    <source>
        <dbReference type="ARBA" id="ARBA00022723"/>
    </source>
</evidence>
<organism evidence="6 7">
    <name type="scientific">Fodinibius halophilus</name>
    <dbReference type="NCBI Taxonomy" id="1736908"/>
    <lineage>
        <taxon>Bacteria</taxon>
        <taxon>Pseudomonadati</taxon>
        <taxon>Balneolota</taxon>
        <taxon>Balneolia</taxon>
        <taxon>Balneolales</taxon>
        <taxon>Balneolaceae</taxon>
        <taxon>Fodinibius</taxon>
    </lineage>
</organism>
<evidence type="ECO:0000259" key="5">
    <source>
        <dbReference type="Pfam" id="PF01814"/>
    </source>
</evidence>
<evidence type="ECO:0000256" key="4">
    <source>
        <dbReference type="ARBA" id="ARBA00023004"/>
    </source>
</evidence>
<dbReference type="InterPro" id="IPR038062">
    <property type="entry name" value="ScdA-like_N_sf"/>
</dbReference>
<dbReference type="GO" id="GO:0046872">
    <property type="term" value="F:metal ion binding"/>
    <property type="evidence" value="ECO:0007669"/>
    <property type="project" value="UniProtKB-KW"/>
</dbReference>
<evidence type="ECO:0000313" key="6">
    <source>
        <dbReference type="EMBL" id="NGP88762.1"/>
    </source>
</evidence>
<dbReference type="Gene3D" id="1.10.3910.10">
    <property type="entry name" value="SP0561-like"/>
    <property type="match status" value="1"/>
</dbReference>
<keyword evidence="4" id="KW-0408">Iron</keyword>
<feature type="domain" description="Hemerythrin-like" evidence="5">
    <location>
        <begin position="80"/>
        <end position="231"/>
    </location>
</feature>
<dbReference type="RefSeq" id="WP_165268824.1">
    <property type="nucleotide sequence ID" value="NZ_JAALLS010000012.1"/>
</dbReference>
<keyword evidence="2" id="KW-0963">Cytoplasm</keyword>
<sequence length="239" mass="27197">MEKLNGQTIGEIVAEDYRTAGVFKKFGLDFCCGGKRTVSEACEKKGVDLEKVSEELTSLGNANTANHNYNDWSPALLVDYIIERHHEFVRSKTSEIEMYARKVARVHGDRHEELIGIRDTFLKLKEEMLSHLMKEEEILFPYIKKLVEADKNDSAIDEPDFGTAANPVAMMEAEHEDAGNLMAQIEELSNGFTPPQDACATYRVLFQNLEGFQDDLHKHVHLENNVLFPKALRLENRLN</sequence>
<protein>
    <submittedName>
        <fullName evidence="6">Iron-sulfur cluster repair di-iron protein</fullName>
    </submittedName>
</protein>
<keyword evidence="3" id="KW-0479">Metal-binding</keyword>
<comment type="caution">
    <text evidence="6">The sequence shown here is derived from an EMBL/GenBank/DDBJ whole genome shotgun (WGS) entry which is preliminary data.</text>
</comment>
<dbReference type="GO" id="GO:0005737">
    <property type="term" value="C:cytoplasm"/>
    <property type="evidence" value="ECO:0007669"/>
    <property type="project" value="UniProtKB-SubCell"/>
</dbReference>
<dbReference type="InterPro" id="IPR012312">
    <property type="entry name" value="Hemerythrin-like"/>
</dbReference>
<gene>
    <name evidence="6" type="primary">ric</name>
    <name evidence="6" type="ORF">G3569_10370</name>
</gene>
<dbReference type="CDD" id="cd12108">
    <property type="entry name" value="Hr-like"/>
    <property type="match status" value="1"/>
</dbReference>
<dbReference type="Gene3D" id="1.20.120.520">
    <property type="entry name" value="nmb1532 protein domain like"/>
    <property type="match status" value="1"/>
</dbReference>
<dbReference type="Pfam" id="PF01814">
    <property type="entry name" value="Hemerythrin"/>
    <property type="match status" value="1"/>
</dbReference>
<reference evidence="6 7" key="1">
    <citation type="submission" date="2020-02" db="EMBL/GenBank/DDBJ databases">
        <title>Aliifodinibius halophilus 2W32, complete genome.</title>
        <authorList>
            <person name="Li Y."/>
            <person name="Wu S."/>
        </authorList>
    </citation>
    <scope>NUCLEOTIDE SEQUENCE [LARGE SCALE GENOMIC DNA]</scope>
    <source>
        <strain evidence="6 7">2W32</strain>
    </source>
</reference>
<evidence type="ECO:0000313" key="7">
    <source>
        <dbReference type="Proteomes" id="UP000479132"/>
    </source>
</evidence>
<evidence type="ECO:0000256" key="1">
    <source>
        <dbReference type="ARBA" id="ARBA00004496"/>
    </source>
</evidence>
<dbReference type="EMBL" id="JAALLS010000012">
    <property type="protein sequence ID" value="NGP88762.1"/>
    <property type="molecule type" value="Genomic_DNA"/>
</dbReference>
<keyword evidence="7" id="KW-1185">Reference proteome</keyword>
<dbReference type="AlphaFoldDB" id="A0A6M1TF06"/>
<dbReference type="PANTHER" id="PTHR36438:SF1">
    <property type="entry name" value="IRON-SULFUR CLUSTER REPAIR PROTEIN YTFE"/>
    <property type="match status" value="1"/>
</dbReference>
<dbReference type="NCBIfam" id="TIGR03652">
    <property type="entry name" value="FeS_repair_RIC"/>
    <property type="match status" value="1"/>
</dbReference>
<accession>A0A6M1TF06</accession>
<evidence type="ECO:0000256" key="2">
    <source>
        <dbReference type="ARBA" id="ARBA00022490"/>
    </source>
</evidence>
<comment type="subcellular location">
    <subcellularLocation>
        <location evidence="1">Cytoplasm</location>
    </subcellularLocation>
</comment>
<dbReference type="Pfam" id="PF04405">
    <property type="entry name" value="ScdA_N"/>
    <property type="match status" value="1"/>
</dbReference>